<evidence type="ECO:0000256" key="7">
    <source>
        <dbReference type="SAM" id="Phobius"/>
    </source>
</evidence>
<evidence type="ECO:0000256" key="6">
    <source>
        <dbReference type="ARBA" id="ARBA00023136"/>
    </source>
</evidence>
<keyword evidence="3 7" id="KW-1133">Transmembrane helix</keyword>
<keyword evidence="6 7" id="KW-0472">Membrane</keyword>
<evidence type="ECO:0000313" key="10">
    <source>
        <dbReference type="Proteomes" id="UP001597215"/>
    </source>
</evidence>
<keyword evidence="4 9" id="KW-0560">Oxidoreductase</keyword>
<feature type="transmembrane region" description="Helical" evidence="7">
    <location>
        <begin position="149"/>
        <end position="169"/>
    </location>
</feature>
<dbReference type="Pfam" id="PF04116">
    <property type="entry name" value="FA_hydroxylase"/>
    <property type="match status" value="1"/>
</dbReference>
<accession>A0ABW4MG22</accession>
<dbReference type="InterPro" id="IPR051689">
    <property type="entry name" value="Sterol_desaturase/TMEM195"/>
</dbReference>
<evidence type="ECO:0000256" key="4">
    <source>
        <dbReference type="ARBA" id="ARBA00023002"/>
    </source>
</evidence>
<feature type="domain" description="Fatty acid hydroxylase" evidence="8">
    <location>
        <begin position="90"/>
        <end position="226"/>
    </location>
</feature>
<feature type="transmembrane region" description="Helical" evidence="7">
    <location>
        <begin position="81"/>
        <end position="102"/>
    </location>
</feature>
<keyword evidence="2 7" id="KW-0812">Transmembrane</keyword>
<protein>
    <submittedName>
        <fullName evidence="9">Sterol desaturase family protein</fullName>
        <ecNumber evidence="9">1.-.-.-</ecNumber>
    </submittedName>
</protein>
<dbReference type="PANTHER" id="PTHR21624:SF1">
    <property type="entry name" value="ALKYLGLYCEROL MONOOXYGENASE"/>
    <property type="match status" value="1"/>
</dbReference>
<dbReference type="Proteomes" id="UP001597215">
    <property type="component" value="Unassembled WGS sequence"/>
</dbReference>
<feature type="transmembrane region" description="Helical" evidence="7">
    <location>
        <begin position="44"/>
        <end position="69"/>
    </location>
</feature>
<dbReference type="InterPro" id="IPR006694">
    <property type="entry name" value="Fatty_acid_hydroxylase"/>
</dbReference>
<evidence type="ECO:0000256" key="2">
    <source>
        <dbReference type="ARBA" id="ARBA00022692"/>
    </source>
</evidence>
<gene>
    <name evidence="9" type="ORF">ACFSAG_14395</name>
</gene>
<name>A0ABW4MG22_9SPHN</name>
<sequence>MGDIGLKFVALLPAIALVLVALFETKRPRRTLRFGRFYRWLTSLVLFVSNRAVIWALAWIVAVPAVALWAGNHGLGLFNQIALPFWLEILATFLLLDFAMWLQHLLTHKVPLLWRFHKVHHADPDIDVSTAIRFHPGEIAFSVMWKAGWVVLLGVSAPLFLAFEAWLAANAAFNHGNIDLPRKLDRLLRRLLVTPDMHLVHHSTVKAEQQSNYGFALTLWDRIFRTYRVESQYGRDAQSIGLAELQSSEPTRPAFTLKLPMT</sequence>
<feature type="transmembrane region" description="Helical" evidence="7">
    <location>
        <begin position="6"/>
        <end position="23"/>
    </location>
</feature>
<comment type="subcellular location">
    <subcellularLocation>
        <location evidence="1">Endomembrane system</location>
        <topology evidence="1">Multi-pass membrane protein</topology>
    </subcellularLocation>
</comment>
<keyword evidence="5" id="KW-0443">Lipid metabolism</keyword>
<keyword evidence="10" id="KW-1185">Reference proteome</keyword>
<dbReference type="EC" id="1.-.-.-" evidence="9"/>
<proteinExistence type="predicted"/>
<evidence type="ECO:0000256" key="5">
    <source>
        <dbReference type="ARBA" id="ARBA00023098"/>
    </source>
</evidence>
<organism evidence="9 10">
    <name type="scientific">Sphingorhabdus buctiana</name>
    <dbReference type="NCBI Taxonomy" id="1508805"/>
    <lineage>
        <taxon>Bacteria</taxon>
        <taxon>Pseudomonadati</taxon>
        <taxon>Pseudomonadota</taxon>
        <taxon>Alphaproteobacteria</taxon>
        <taxon>Sphingomonadales</taxon>
        <taxon>Sphingomonadaceae</taxon>
        <taxon>Sphingorhabdus</taxon>
    </lineage>
</organism>
<evidence type="ECO:0000313" key="9">
    <source>
        <dbReference type="EMBL" id="MFD1768031.1"/>
    </source>
</evidence>
<dbReference type="RefSeq" id="WP_381516247.1">
    <property type="nucleotide sequence ID" value="NZ_JBHUEL010000012.1"/>
</dbReference>
<comment type="caution">
    <text evidence="9">The sequence shown here is derived from an EMBL/GenBank/DDBJ whole genome shotgun (WGS) entry which is preliminary data.</text>
</comment>
<dbReference type="PANTHER" id="PTHR21624">
    <property type="entry name" value="STEROL DESATURASE-RELATED PROTEIN"/>
    <property type="match status" value="1"/>
</dbReference>
<dbReference type="GO" id="GO:0016491">
    <property type="term" value="F:oxidoreductase activity"/>
    <property type="evidence" value="ECO:0007669"/>
    <property type="project" value="UniProtKB-KW"/>
</dbReference>
<dbReference type="EMBL" id="JBHUEL010000012">
    <property type="protein sequence ID" value="MFD1768031.1"/>
    <property type="molecule type" value="Genomic_DNA"/>
</dbReference>
<evidence type="ECO:0000256" key="1">
    <source>
        <dbReference type="ARBA" id="ARBA00004127"/>
    </source>
</evidence>
<reference evidence="10" key="1">
    <citation type="journal article" date="2019" name="Int. J. Syst. Evol. Microbiol.">
        <title>The Global Catalogue of Microorganisms (GCM) 10K type strain sequencing project: providing services to taxonomists for standard genome sequencing and annotation.</title>
        <authorList>
            <consortium name="The Broad Institute Genomics Platform"/>
            <consortium name="The Broad Institute Genome Sequencing Center for Infectious Disease"/>
            <person name="Wu L."/>
            <person name="Ma J."/>
        </authorList>
    </citation>
    <scope>NUCLEOTIDE SEQUENCE [LARGE SCALE GENOMIC DNA]</scope>
    <source>
        <strain evidence="10">CGMCC 1.12449</strain>
    </source>
</reference>
<evidence type="ECO:0000259" key="8">
    <source>
        <dbReference type="Pfam" id="PF04116"/>
    </source>
</evidence>
<evidence type="ECO:0000256" key="3">
    <source>
        <dbReference type="ARBA" id="ARBA00022989"/>
    </source>
</evidence>